<dbReference type="OrthoDB" id="2139957at2759"/>
<comment type="subcellular location">
    <subcellularLocation>
        <location evidence="1">Peroxisome</location>
    </subcellularLocation>
</comment>
<dbReference type="Proteomes" id="UP000053411">
    <property type="component" value="Unassembled WGS sequence"/>
</dbReference>
<evidence type="ECO:0000313" key="8">
    <source>
        <dbReference type="EMBL" id="KIY00262.1"/>
    </source>
</evidence>
<evidence type="ECO:0008006" key="10">
    <source>
        <dbReference type="Google" id="ProtNLM"/>
    </source>
</evidence>
<dbReference type="RefSeq" id="XP_016634384.1">
    <property type="nucleotide sequence ID" value="XM_016774457.1"/>
</dbReference>
<comment type="pathway">
    <text evidence="2">Siderophore biosynthesis.</text>
</comment>
<dbReference type="InterPro" id="IPR014748">
    <property type="entry name" value="Enoyl-CoA_hydra_C"/>
</dbReference>
<dbReference type="STRING" id="1442371.A0A0D2ITG4"/>
<sequence>MATLQFISPPPALDDALLSFPKPAIALITLNRPRALNSLRQSSHEELHQLWEWYDGEPSLRVAVITGAGRAFSAGADLKEWAQITGGNKNEYGPRAATARPTPSSAFAGLSRRTGRKPVIAAVNGLAYGGGCEAVINCDLVFASARHASFGFPEVKRGVFASAGALPRIVRTVGKQRAMDMVLTGRVISAQEAKDWGFVNDIVEGDTSKVVGKALEVANTIAANSPDAVIVSRQGVMMGWEGVGAEEGARLFAETFGPQLAASENIREGLKAFVEKREPNWVPSKL</sequence>
<evidence type="ECO:0000256" key="7">
    <source>
        <dbReference type="RuleBase" id="RU003707"/>
    </source>
</evidence>
<gene>
    <name evidence="8" type="ORF">Z520_03947</name>
</gene>
<evidence type="ECO:0000256" key="5">
    <source>
        <dbReference type="ARBA" id="ARBA00023235"/>
    </source>
</evidence>
<dbReference type="GO" id="GO:0005739">
    <property type="term" value="C:mitochondrion"/>
    <property type="evidence" value="ECO:0007669"/>
    <property type="project" value="TreeGrafter"/>
</dbReference>
<comment type="similarity">
    <text evidence="3 7">Belongs to the enoyl-CoA hydratase/isomerase family.</text>
</comment>
<evidence type="ECO:0000256" key="1">
    <source>
        <dbReference type="ARBA" id="ARBA00004275"/>
    </source>
</evidence>
<evidence type="ECO:0000256" key="2">
    <source>
        <dbReference type="ARBA" id="ARBA00004924"/>
    </source>
</evidence>
<dbReference type="GO" id="GO:0006635">
    <property type="term" value="P:fatty acid beta-oxidation"/>
    <property type="evidence" value="ECO:0007669"/>
    <property type="project" value="TreeGrafter"/>
</dbReference>
<dbReference type="PANTHER" id="PTHR11941">
    <property type="entry name" value="ENOYL-COA HYDRATASE-RELATED"/>
    <property type="match status" value="1"/>
</dbReference>
<dbReference type="InterPro" id="IPR001753">
    <property type="entry name" value="Enoyl-CoA_hydra/iso"/>
</dbReference>
<dbReference type="Pfam" id="PF00378">
    <property type="entry name" value="ECH_1"/>
    <property type="match status" value="1"/>
</dbReference>
<dbReference type="EMBL" id="KN848067">
    <property type="protein sequence ID" value="KIY00262.1"/>
    <property type="molecule type" value="Genomic_DNA"/>
</dbReference>
<dbReference type="InterPro" id="IPR029045">
    <property type="entry name" value="ClpP/crotonase-like_dom_sf"/>
</dbReference>
<dbReference type="GeneID" id="27709693"/>
<keyword evidence="5" id="KW-0413">Isomerase</keyword>
<keyword evidence="6" id="KW-0456">Lyase</keyword>
<organism evidence="8 9">
    <name type="scientific">Fonsecaea multimorphosa CBS 102226</name>
    <dbReference type="NCBI Taxonomy" id="1442371"/>
    <lineage>
        <taxon>Eukaryota</taxon>
        <taxon>Fungi</taxon>
        <taxon>Dikarya</taxon>
        <taxon>Ascomycota</taxon>
        <taxon>Pezizomycotina</taxon>
        <taxon>Eurotiomycetes</taxon>
        <taxon>Chaetothyriomycetidae</taxon>
        <taxon>Chaetothyriales</taxon>
        <taxon>Herpotrichiellaceae</taxon>
        <taxon>Fonsecaea</taxon>
    </lineage>
</organism>
<proteinExistence type="inferred from homology"/>
<evidence type="ECO:0000256" key="3">
    <source>
        <dbReference type="ARBA" id="ARBA00005254"/>
    </source>
</evidence>
<dbReference type="VEuPathDB" id="FungiDB:Z520_03947"/>
<protein>
    <recommendedName>
        <fullName evidence="10">Enoyl-CoA hydratase</fullName>
    </recommendedName>
</protein>
<reference evidence="8 9" key="1">
    <citation type="submission" date="2015-01" db="EMBL/GenBank/DDBJ databases">
        <title>The Genome Sequence of Fonsecaea multimorphosa CBS 102226.</title>
        <authorList>
            <consortium name="The Broad Institute Genomics Platform"/>
            <person name="Cuomo C."/>
            <person name="de Hoog S."/>
            <person name="Gorbushina A."/>
            <person name="Stielow B."/>
            <person name="Teixiera M."/>
            <person name="Abouelleil A."/>
            <person name="Chapman S.B."/>
            <person name="Priest M."/>
            <person name="Young S.K."/>
            <person name="Wortman J."/>
            <person name="Nusbaum C."/>
            <person name="Birren B."/>
        </authorList>
    </citation>
    <scope>NUCLEOTIDE SEQUENCE [LARGE SCALE GENOMIC DNA]</scope>
    <source>
        <strain evidence="8 9">CBS 102226</strain>
    </source>
</reference>
<dbReference type="FunFam" id="3.90.226.10:FF:000074">
    <property type="entry name" value="Enoyl-CoA hydratase (AFU_orthologue AFUA_2G10650)"/>
    <property type="match status" value="1"/>
</dbReference>
<evidence type="ECO:0000313" key="9">
    <source>
        <dbReference type="Proteomes" id="UP000053411"/>
    </source>
</evidence>
<evidence type="ECO:0000256" key="6">
    <source>
        <dbReference type="ARBA" id="ARBA00023239"/>
    </source>
</evidence>
<dbReference type="GO" id="GO:0016853">
    <property type="term" value="F:isomerase activity"/>
    <property type="evidence" value="ECO:0007669"/>
    <property type="project" value="UniProtKB-KW"/>
</dbReference>
<keyword evidence="9" id="KW-1185">Reference proteome</keyword>
<keyword evidence="4" id="KW-0576">Peroxisome</keyword>
<dbReference type="PROSITE" id="PS00166">
    <property type="entry name" value="ENOYL_COA_HYDRATASE"/>
    <property type="match status" value="1"/>
</dbReference>
<dbReference type="Gene3D" id="1.10.12.10">
    <property type="entry name" value="Lyase 2-enoyl-coa Hydratase, Chain A, domain 2"/>
    <property type="match status" value="1"/>
</dbReference>
<accession>A0A0D2ITG4</accession>
<dbReference type="GO" id="GO:0016829">
    <property type="term" value="F:lyase activity"/>
    <property type="evidence" value="ECO:0007669"/>
    <property type="project" value="UniProtKB-KW"/>
</dbReference>
<dbReference type="CDD" id="cd06558">
    <property type="entry name" value="crotonase-like"/>
    <property type="match status" value="1"/>
</dbReference>
<dbReference type="SUPFAM" id="SSF52096">
    <property type="entry name" value="ClpP/crotonase"/>
    <property type="match status" value="1"/>
</dbReference>
<dbReference type="InterPro" id="IPR018376">
    <property type="entry name" value="Enoyl-CoA_hyd/isom_CS"/>
</dbReference>
<evidence type="ECO:0000256" key="4">
    <source>
        <dbReference type="ARBA" id="ARBA00023140"/>
    </source>
</evidence>
<dbReference type="AlphaFoldDB" id="A0A0D2ITG4"/>
<dbReference type="Gene3D" id="3.90.226.10">
    <property type="entry name" value="2-enoyl-CoA Hydratase, Chain A, domain 1"/>
    <property type="match status" value="1"/>
</dbReference>
<dbReference type="GO" id="GO:0005777">
    <property type="term" value="C:peroxisome"/>
    <property type="evidence" value="ECO:0007669"/>
    <property type="project" value="UniProtKB-SubCell"/>
</dbReference>
<dbReference type="PANTHER" id="PTHR11941:SF158">
    <property type="entry name" value="ENOYL-COA HYDRATASE (AFU_ORTHOLOGUE AFUA_2G10650)"/>
    <property type="match status" value="1"/>
</dbReference>
<name>A0A0D2ITG4_9EURO</name>